<dbReference type="AlphaFoldDB" id="A0A0A6VBR1"/>
<keyword evidence="1" id="KW-0472">Membrane</keyword>
<feature type="transmembrane region" description="Helical" evidence="1">
    <location>
        <begin position="138"/>
        <end position="159"/>
    </location>
</feature>
<evidence type="ECO:0000313" key="3">
    <source>
        <dbReference type="EMBL" id="NEY21456.1"/>
    </source>
</evidence>
<keyword evidence="1" id="KW-1133">Transmembrane helix</keyword>
<feature type="transmembrane region" description="Helical" evidence="1">
    <location>
        <begin position="79"/>
        <end position="96"/>
    </location>
</feature>
<comment type="caution">
    <text evidence="2">The sequence shown here is derived from an EMBL/GenBank/DDBJ whole genome shotgun (WGS) entry which is preliminary data.</text>
</comment>
<dbReference type="OrthoDB" id="2618234at2"/>
<keyword evidence="1" id="KW-0812">Transmembrane</keyword>
<protein>
    <submittedName>
        <fullName evidence="2">Uncharacterized protein</fullName>
    </submittedName>
</protein>
<dbReference type="Proteomes" id="UP000030588">
    <property type="component" value="Unassembled WGS sequence"/>
</dbReference>
<gene>
    <name evidence="3" type="ORF">G4D61_16050</name>
    <name evidence="2" type="ORF">NG54_12330</name>
</gene>
<dbReference type="RefSeq" id="WP_035355101.1">
    <property type="nucleotide sequence ID" value="NZ_JAAIWK010000035.1"/>
</dbReference>
<dbReference type="EMBL" id="JAAIWK010000035">
    <property type="protein sequence ID" value="NEY21456.1"/>
    <property type="molecule type" value="Genomic_DNA"/>
</dbReference>
<evidence type="ECO:0000313" key="5">
    <source>
        <dbReference type="Proteomes" id="UP000476934"/>
    </source>
</evidence>
<name>A0A0A6VBR1_9BACI</name>
<evidence type="ECO:0000256" key="1">
    <source>
        <dbReference type="SAM" id="Phobius"/>
    </source>
</evidence>
<feature type="transmembrane region" description="Helical" evidence="1">
    <location>
        <begin position="15"/>
        <end position="32"/>
    </location>
</feature>
<accession>A0A0A6VBR1</accession>
<feature type="transmembrane region" description="Helical" evidence="1">
    <location>
        <begin position="108"/>
        <end position="132"/>
    </location>
</feature>
<evidence type="ECO:0000313" key="2">
    <source>
        <dbReference type="EMBL" id="KHD84928.1"/>
    </source>
</evidence>
<keyword evidence="5" id="KW-1185">Reference proteome</keyword>
<proteinExistence type="predicted"/>
<dbReference type="EMBL" id="JRUN01000037">
    <property type="protein sequence ID" value="KHD84928.1"/>
    <property type="molecule type" value="Genomic_DNA"/>
</dbReference>
<reference evidence="2 4" key="1">
    <citation type="submission" date="2014-10" db="EMBL/GenBank/DDBJ databases">
        <title>Draft genome of phytase producing Bacillus ginsengihumi strain M2.11.</title>
        <authorList>
            <person name="Toymentseva A."/>
            <person name="Boulygina E.A."/>
            <person name="Kazakov S.V."/>
            <person name="Kayumov I."/>
            <person name="Suleimanova A.D."/>
            <person name="Mardanova A.M."/>
            <person name="Maria S.N."/>
            <person name="Sergey M.Y."/>
            <person name="Sharipova M.R."/>
        </authorList>
    </citation>
    <scope>NUCLEOTIDE SEQUENCE [LARGE SCALE GENOMIC DNA]</scope>
    <source>
        <strain evidence="2 4">M2.11</strain>
    </source>
</reference>
<organism evidence="2 4">
    <name type="scientific">Heyndrickxia ginsengihumi</name>
    <dbReference type="NCBI Taxonomy" id="363870"/>
    <lineage>
        <taxon>Bacteria</taxon>
        <taxon>Bacillati</taxon>
        <taxon>Bacillota</taxon>
        <taxon>Bacilli</taxon>
        <taxon>Bacillales</taxon>
        <taxon>Bacillaceae</taxon>
        <taxon>Heyndrickxia</taxon>
    </lineage>
</organism>
<reference evidence="3 5" key="2">
    <citation type="submission" date="2020-02" db="EMBL/GenBank/DDBJ databases">
        <authorList>
            <person name="Feng H."/>
        </authorList>
    </citation>
    <scope>NUCLEOTIDE SEQUENCE [LARGE SCALE GENOMIC DNA]</scope>
    <source>
        <strain evidence="3 5">Gsoil 114</strain>
    </source>
</reference>
<feature type="transmembrane region" description="Helical" evidence="1">
    <location>
        <begin position="39"/>
        <end position="59"/>
    </location>
</feature>
<reference evidence="3 5" key="3">
    <citation type="submission" date="2020-03" db="EMBL/GenBank/DDBJ databases">
        <title>Bacillus aquiflavi sp. nov., isolated from yellow water of strong flavor Chinese baijiu in Yibin region of China.</title>
        <authorList>
            <person name="Xie J."/>
        </authorList>
    </citation>
    <scope>NUCLEOTIDE SEQUENCE [LARGE SCALE GENOMIC DNA]</scope>
    <source>
        <strain evidence="3 5">Gsoil 114</strain>
    </source>
</reference>
<evidence type="ECO:0000313" key="4">
    <source>
        <dbReference type="Proteomes" id="UP000030588"/>
    </source>
</evidence>
<sequence length="167" mass="19781">MNIIHYDSHFNANEWTVIVSFVVGMLVVLVLPKRFPKKIFAIYLLCGVFFGFFFDHTLSVLPVSFYDLNDSSKVELIDFLSHVMYATYSYIFFYLYDCLKIKPRFSLVYILPWAFISIGLEKVFSLLGVFHYLHGYNIFYSFVIYLVVLSLWVAFYHVIEAYGERKY</sequence>
<dbReference type="Proteomes" id="UP000476934">
    <property type="component" value="Unassembled WGS sequence"/>
</dbReference>